<dbReference type="AlphaFoldDB" id="A0A3P8BHD5"/>
<keyword evidence="8" id="KW-0408">Iron</keyword>
<keyword evidence="10" id="KW-0342">GTP-binding</keyword>
<dbReference type="InterPro" id="IPR042463">
    <property type="entry name" value="HNOB_dom_associated_sf"/>
</dbReference>
<dbReference type="InterPro" id="IPR038158">
    <property type="entry name" value="H-NOX_domain_sf"/>
</dbReference>
<reference evidence="18" key="2">
    <citation type="submission" date="2019-09" db="UniProtKB">
        <authorList>
            <consortium name="WormBaseParasite"/>
        </authorList>
    </citation>
    <scope>IDENTIFICATION</scope>
</reference>
<dbReference type="OrthoDB" id="6127067at2759"/>
<evidence type="ECO:0000256" key="14">
    <source>
        <dbReference type="SAM" id="MobiDB-lite"/>
    </source>
</evidence>
<evidence type="ECO:0000313" key="18">
    <source>
        <dbReference type="WBParaSite" id="HPBE_0000743501-mRNA-1"/>
    </source>
</evidence>
<dbReference type="Proteomes" id="UP000050761">
    <property type="component" value="Unassembled WGS sequence"/>
</dbReference>
<dbReference type="InterPro" id="IPR011645">
    <property type="entry name" value="HNOB_dom_associated"/>
</dbReference>
<keyword evidence="6" id="KW-0349">Heme</keyword>
<keyword evidence="6" id="KW-0479">Metal-binding</keyword>
<dbReference type="Pfam" id="PF00211">
    <property type="entry name" value="Guanylate_cyc"/>
    <property type="match status" value="1"/>
</dbReference>
<dbReference type="PANTHER" id="PTHR45655:SF1">
    <property type="entry name" value="SOLUBLE GUANYLATE CYCLASE GCY-37"/>
    <property type="match status" value="1"/>
</dbReference>
<dbReference type="GO" id="GO:0005525">
    <property type="term" value="F:GTP binding"/>
    <property type="evidence" value="ECO:0007669"/>
    <property type="project" value="UniProtKB-KW"/>
</dbReference>
<dbReference type="PANTHER" id="PTHR45655">
    <property type="entry name" value="GUANYLATE CYCLASE SOLUBLE SUBUNIT BETA-2"/>
    <property type="match status" value="1"/>
</dbReference>
<dbReference type="SUPFAM" id="SSF111126">
    <property type="entry name" value="Ligand-binding domain in the NO signalling and Golgi transport"/>
    <property type="match status" value="1"/>
</dbReference>
<keyword evidence="9 13" id="KW-0175">Coiled coil</keyword>
<evidence type="ECO:0000256" key="8">
    <source>
        <dbReference type="ARBA" id="ARBA00023004"/>
    </source>
</evidence>
<evidence type="ECO:0000256" key="7">
    <source>
        <dbReference type="ARBA" id="ARBA00022741"/>
    </source>
</evidence>
<feature type="compositionally biased region" description="Polar residues" evidence="14">
    <location>
        <begin position="688"/>
        <end position="711"/>
    </location>
</feature>
<keyword evidence="17" id="KW-1185">Reference proteome</keyword>
<keyword evidence="12" id="KW-0141">cGMP biosynthesis</keyword>
<evidence type="ECO:0000259" key="15">
    <source>
        <dbReference type="PROSITE" id="PS50125"/>
    </source>
</evidence>
<evidence type="ECO:0000256" key="10">
    <source>
        <dbReference type="ARBA" id="ARBA00023134"/>
    </source>
</evidence>
<proteinExistence type="predicted"/>
<comment type="catalytic activity">
    <reaction evidence="1">
        <text>GTP = 3',5'-cyclic GMP + diphosphate</text>
        <dbReference type="Rhea" id="RHEA:13665"/>
        <dbReference type="ChEBI" id="CHEBI:33019"/>
        <dbReference type="ChEBI" id="CHEBI:37565"/>
        <dbReference type="ChEBI" id="CHEBI:57746"/>
        <dbReference type="EC" id="4.6.1.2"/>
    </reaction>
</comment>
<gene>
    <name evidence="16" type="ORF">HPBE_LOCUS7436</name>
</gene>
<dbReference type="PROSITE" id="PS50125">
    <property type="entry name" value="GUANYLATE_CYCLASE_2"/>
    <property type="match status" value="1"/>
</dbReference>
<evidence type="ECO:0000313" key="16">
    <source>
        <dbReference type="EMBL" id="VDO72275.1"/>
    </source>
</evidence>
<evidence type="ECO:0000256" key="4">
    <source>
        <dbReference type="ARBA" id="ARBA00012202"/>
    </source>
</evidence>
<evidence type="ECO:0000256" key="2">
    <source>
        <dbReference type="ARBA" id="ARBA00001971"/>
    </source>
</evidence>
<evidence type="ECO:0000313" key="17">
    <source>
        <dbReference type="Proteomes" id="UP000050761"/>
    </source>
</evidence>
<protein>
    <recommendedName>
        <fullName evidence="4">guanylate cyclase</fullName>
        <ecNumber evidence="4">4.6.1.2</ecNumber>
    </recommendedName>
</protein>
<evidence type="ECO:0000256" key="13">
    <source>
        <dbReference type="SAM" id="Coils"/>
    </source>
</evidence>
<keyword evidence="5" id="KW-0963">Cytoplasm</keyword>
<dbReference type="EMBL" id="UZAH01025889">
    <property type="protein sequence ID" value="VDO72275.1"/>
    <property type="molecule type" value="Genomic_DNA"/>
</dbReference>
<dbReference type="GO" id="GO:0019934">
    <property type="term" value="P:cGMP-mediated signaling"/>
    <property type="evidence" value="ECO:0007669"/>
    <property type="project" value="TreeGrafter"/>
</dbReference>
<feature type="region of interest" description="Disordered" evidence="14">
    <location>
        <begin position="678"/>
        <end position="711"/>
    </location>
</feature>
<name>A0A3P8BHD5_HELPZ</name>
<sequence length="711" mass="81233">MIGWTHVCISTLITRRYGIETWQQIMRKSGLCEDSNIDVQTYYDDTETMRIFRAAASVLGLSVDDMWEMYGEFLITYACETGWDKMLSCMATNLQEFLDSLNSMHYFIDTIAFKSEMRGPTFQCEATGEGSLRLHYFSHRQGLFPIVKGLVRQTSRVLFEMDVKVNVIERSQERRKSGMVEHVVFSIEPDDEHRAGKRLAYKFKRETRPVSDQEVAEGNLPLAVTLRDFSTIFPYHICFNKQMVVEHVGKHLLIEYGLADKKMLKLNELVQLIQPADIQQLTHKSIMTYLNTLFIFQLKHHCKRNEVEKGSSEAFQQPLCLKGQMMPVCGGNYIIFLCSPHVTSVRDFVNLKLFISDMPVYDATRDLVMLNQSRICQMELNKRLEETVRQLKTLADELERKKFQTEHLLYEFVPPVIADAFRLGKAVPPQEFGECTVMFTDIPDFVTINGSCKPVQVVEMIGELFKHFDRLIEKFWQCYKVLSLMDSYLVVSGAPNSNQLHAENMLNLAIGLVYSGRTVIAPVLELPIRVRVGISCGSVVAGVVSHEKPRYCVFGQTVNVAKHMCAFSHPGRILVSNTIRSAIAKHDKSSFVFLQNQPVECGSMKMLTHFLEKNEKLSVWEILGIEKEPSRSIDGYKELHNIEGADVWEKARADVHRQQMVIDAFRPGPSRSRKALSRLQSVKRKFRTTQSSDSGVSMSEPNVESTVCSVM</sequence>
<dbReference type="Pfam" id="PF07700">
    <property type="entry name" value="HNOB"/>
    <property type="match status" value="1"/>
</dbReference>
<feature type="domain" description="Guanylate cyclase" evidence="15">
    <location>
        <begin position="436"/>
        <end position="565"/>
    </location>
</feature>
<dbReference type="InterPro" id="IPR011644">
    <property type="entry name" value="Heme_NO-bd"/>
</dbReference>
<dbReference type="EC" id="4.6.1.2" evidence="4"/>
<dbReference type="GO" id="GO:0004383">
    <property type="term" value="F:guanylate cyclase activity"/>
    <property type="evidence" value="ECO:0007669"/>
    <property type="project" value="UniProtKB-EC"/>
</dbReference>
<dbReference type="GO" id="GO:0008074">
    <property type="term" value="C:guanylate cyclase complex, soluble"/>
    <property type="evidence" value="ECO:0007669"/>
    <property type="project" value="TreeGrafter"/>
</dbReference>
<accession>A0A3P8BHD5</accession>
<dbReference type="Pfam" id="PF07701">
    <property type="entry name" value="HNOBA"/>
    <property type="match status" value="1"/>
</dbReference>
<dbReference type="GO" id="GO:0020037">
    <property type="term" value="F:heme binding"/>
    <property type="evidence" value="ECO:0007669"/>
    <property type="project" value="InterPro"/>
</dbReference>
<comment type="cofactor">
    <cofactor evidence="2">
        <name>heme</name>
        <dbReference type="ChEBI" id="CHEBI:30413"/>
    </cofactor>
</comment>
<evidence type="ECO:0000256" key="1">
    <source>
        <dbReference type="ARBA" id="ARBA00001436"/>
    </source>
</evidence>
<evidence type="ECO:0000256" key="3">
    <source>
        <dbReference type="ARBA" id="ARBA00004496"/>
    </source>
</evidence>
<evidence type="ECO:0000256" key="11">
    <source>
        <dbReference type="ARBA" id="ARBA00023239"/>
    </source>
</evidence>
<dbReference type="Gene3D" id="6.10.250.780">
    <property type="match status" value="1"/>
</dbReference>
<feature type="coiled-coil region" evidence="13">
    <location>
        <begin position="377"/>
        <end position="404"/>
    </location>
</feature>
<dbReference type="Gene3D" id="3.30.70.1230">
    <property type="entry name" value="Nucleotide cyclase"/>
    <property type="match status" value="1"/>
</dbReference>
<dbReference type="InterPro" id="IPR024096">
    <property type="entry name" value="NO_sig/Golgi_transp_ligand-bd"/>
</dbReference>
<evidence type="ECO:0000256" key="12">
    <source>
        <dbReference type="ARBA" id="ARBA00023293"/>
    </source>
</evidence>
<organism evidence="16">
    <name type="scientific">Heligmosomoides polygyrus</name>
    <name type="common">Parasitic roundworm</name>
    <dbReference type="NCBI Taxonomy" id="6339"/>
    <lineage>
        <taxon>Eukaryota</taxon>
        <taxon>Metazoa</taxon>
        <taxon>Ecdysozoa</taxon>
        <taxon>Nematoda</taxon>
        <taxon>Chromadorea</taxon>
        <taxon>Rhabditida</taxon>
        <taxon>Rhabditina</taxon>
        <taxon>Rhabditomorpha</taxon>
        <taxon>Strongyloidea</taxon>
        <taxon>Heligmosomidae</taxon>
        <taxon>Heligmosomoides</taxon>
    </lineage>
</organism>
<reference evidence="16 17" key="1">
    <citation type="submission" date="2018-11" db="EMBL/GenBank/DDBJ databases">
        <authorList>
            <consortium name="Pathogen Informatics"/>
        </authorList>
    </citation>
    <scope>NUCLEOTIDE SEQUENCE [LARGE SCALE GENOMIC DNA]</scope>
</reference>
<dbReference type="InterPro" id="IPR029787">
    <property type="entry name" value="Nucleotide_cyclase"/>
</dbReference>
<keyword evidence="7" id="KW-0547">Nucleotide-binding</keyword>
<dbReference type="GO" id="GO:0070482">
    <property type="term" value="P:response to oxygen levels"/>
    <property type="evidence" value="ECO:0007669"/>
    <property type="project" value="TreeGrafter"/>
</dbReference>
<evidence type="ECO:0000256" key="9">
    <source>
        <dbReference type="ARBA" id="ARBA00023054"/>
    </source>
</evidence>
<dbReference type="SUPFAM" id="SSF55073">
    <property type="entry name" value="Nucleotide cyclase"/>
    <property type="match status" value="1"/>
</dbReference>
<comment type="subcellular location">
    <subcellularLocation>
        <location evidence="3">Cytoplasm</location>
    </subcellularLocation>
</comment>
<dbReference type="CDD" id="cd07302">
    <property type="entry name" value="CHD"/>
    <property type="match status" value="1"/>
</dbReference>
<dbReference type="SMART" id="SM00044">
    <property type="entry name" value="CYCc"/>
    <property type="match status" value="1"/>
</dbReference>
<dbReference type="InterPro" id="IPR001054">
    <property type="entry name" value="A/G_cyclase"/>
</dbReference>
<dbReference type="Gene3D" id="3.90.1520.10">
    <property type="entry name" value="H-NOX domain"/>
    <property type="match status" value="1"/>
</dbReference>
<evidence type="ECO:0000256" key="5">
    <source>
        <dbReference type="ARBA" id="ARBA00022490"/>
    </source>
</evidence>
<evidence type="ECO:0000256" key="6">
    <source>
        <dbReference type="ARBA" id="ARBA00022617"/>
    </source>
</evidence>
<feature type="compositionally biased region" description="Basic residues" evidence="14">
    <location>
        <begin position="678"/>
        <end position="687"/>
    </location>
</feature>
<dbReference type="WBParaSite" id="HPBE_0000743501-mRNA-1">
    <property type="protein sequence ID" value="HPBE_0000743501-mRNA-1"/>
    <property type="gene ID" value="HPBE_0000743501"/>
</dbReference>
<dbReference type="Gene3D" id="3.30.450.260">
    <property type="entry name" value="Haem NO binding associated domain"/>
    <property type="match status" value="1"/>
</dbReference>
<keyword evidence="11" id="KW-0456">Lyase</keyword>